<dbReference type="RefSeq" id="XP_026659433.1">
    <property type="nucleotide sequence ID" value="XM_026803632.2"/>
</dbReference>
<dbReference type="RefSeq" id="XP_026659445.1">
    <property type="nucleotide sequence ID" value="XM_026803644.2"/>
</dbReference>
<gene>
    <name evidence="5 6 7 8 9 10 11 12 13 14 15" type="primary">LOC103705480</name>
</gene>
<evidence type="ECO:0000313" key="5">
    <source>
        <dbReference type="RefSeq" id="XP_026659409.1"/>
    </source>
</evidence>
<reference evidence="5 6" key="2">
    <citation type="submission" date="2025-04" db="UniProtKB">
        <authorList>
            <consortium name="RefSeq"/>
        </authorList>
    </citation>
    <scope>IDENTIFICATION</scope>
    <source>
        <tissue evidence="5 6">Young leaves</tissue>
    </source>
</reference>
<organism evidence="4 5">
    <name type="scientific">Phoenix dactylifera</name>
    <name type="common">Date palm</name>
    <dbReference type="NCBI Taxonomy" id="42345"/>
    <lineage>
        <taxon>Eukaryota</taxon>
        <taxon>Viridiplantae</taxon>
        <taxon>Streptophyta</taxon>
        <taxon>Embryophyta</taxon>
        <taxon>Tracheophyta</taxon>
        <taxon>Spermatophyta</taxon>
        <taxon>Magnoliopsida</taxon>
        <taxon>Liliopsida</taxon>
        <taxon>Arecaceae</taxon>
        <taxon>Coryphoideae</taxon>
        <taxon>Phoeniceae</taxon>
        <taxon>Phoenix</taxon>
    </lineage>
</organism>
<comment type="subcellular location">
    <subcellularLocation>
        <location evidence="1">Nucleus</location>
    </subcellularLocation>
</comment>
<reference evidence="4" key="1">
    <citation type="journal article" date="2019" name="Nat. Commun.">
        <title>Genome-wide association mapping of date palm fruit traits.</title>
        <authorList>
            <person name="Hazzouri K.M."/>
            <person name="Gros-Balthazard M."/>
            <person name="Flowers J.M."/>
            <person name="Copetti D."/>
            <person name="Lemansour A."/>
            <person name="Lebrun M."/>
            <person name="Masmoudi K."/>
            <person name="Ferrand S."/>
            <person name="Dhar M.I."/>
            <person name="Fresquez Z.A."/>
            <person name="Rosas U."/>
            <person name="Zhang J."/>
            <person name="Talag J."/>
            <person name="Lee S."/>
            <person name="Kudrna D."/>
            <person name="Powell R.F."/>
            <person name="Leitch I.J."/>
            <person name="Krueger R.R."/>
            <person name="Wing R.A."/>
            <person name="Amiri K.M.A."/>
            <person name="Purugganan M.D."/>
        </authorList>
    </citation>
    <scope>NUCLEOTIDE SEQUENCE [LARGE SCALE GENOMIC DNA]</scope>
    <source>
        <strain evidence="4">cv. Khalas</strain>
    </source>
</reference>
<evidence type="ECO:0000313" key="12">
    <source>
        <dbReference type="RefSeq" id="XP_026659442.1"/>
    </source>
</evidence>
<dbReference type="RefSeq" id="XP_026659442.1">
    <property type="nucleotide sequence ID" value="XM_026803641.2"/>
</dbReference>
<keyword evidence="4" id="KW-1185">Reference proteome</keyword>
<evidence type="ECO:0000256" key="2">
    <source>
        <dbReference type="ARBA" id="ARBA00023242"/>
    </source>
</evidence>
<protein>
    <submittedName>
        <fullName evidence="5 6">Uncharacterized protein LOC103705480 isoform X1</fullName>
    </submittedName>
</protein>
<evidence type="ECO:0000313" key="6">
    <source>
        <dbReference type="RefSeq" id="XP_026659427.1"/>
    </source>
</evidence>
<dbReference type="GO" id="GO:0005634">
    <property type="term" value="C:nucleus"/>
    <property type="evidence" value="ECO:0007669"/>
    <property type="project" value="UniProtKB-SubCell"/>
</dbReference>
<dbReference type="AlphaFoldDB" id="A0A8B8J2S9"/>
<name>A0A8B8J2S9_PHODC</name>
<evidence type="ECO:0000313" key="9">
    <source>
        <dbReference type="RefSeq" id="XP_026659435.1"/>
    </source>
</evidence>
<dbReference type="RefSeq" id="XP_026659427.1">
    <property type="nucleotide sequence ID" value="XM_026803626.2"/>
</dbReference>
<dbReference type="RefSeq" id="XP_026659439.1">
    <property type="nucleotide sequence ID" value="XM_026803638.2"/>
</dbReference>
<dbReference type="PANTHER" id="PTHR45093:SF2">
    <property type="entry name" value="LISH DOMAIN-CONTAINING PROTEIN"/>
    <property type="match status" value="1"/>
</dbReference>
<evidence type="ECO:0000313" key="13">
    <source>
        <dbReference type="RefSeq" id="XP_026659443.1"/>
    </source>
</evidence>
<dbReference type="RefSeq" id="XP_026659431.1">
    <property type="nucleotide sequence ID" value="XM_026803630.2"/>
</dbReference>
<evidence type="ECO:0000313" key="4">
    <source>
        <dbReference type="Proteomes" id="UP000228380"/>
    </source>
</evidence>
<evidence type="ECO:0000313" key="7">
    <source>
        <dbReference type="RefSeq" id="XP_026659431.1"/>
    </source>
</evidence>
<dbReference type="RefSeq" id="XP_026659443.1">
    <property type="nucleotide sequence ID" value="XM_026803642.2"/>
</dbReference>
<evidence type="ECO:0000313" key="15">
    <source>
        <dbReference type="RefSeq" id="XP_038986422.1"/>
    </source>
</evidence>
<feature type="region of interest" description="Disordered" evidence="3">
    <location>
        <begin position="14"/>
        <end position="42"/>
    </location>
</feature>
<evidence type="ECO:0000313" key="11">
    <source>
        <dbReference type="RefSeq" id="XP_026659439.1"/>
    </source>
</evidence>
<dbReference type="RefSeq" id="XP_026659409.1">
    <property type="nucleotide sequence ID" value="XM_026803608.2"/>
</dbReference>
<dbReference type="RefSeq" id="XP_038986422.1">
    <property type="nucleotide sequence ID" value="XM_039130494.1"/>
</dbReference>
<dbReference type="Proteomes" id="UP000228380">
    <property type="component" value="Chromosome 9"/>
</dbReference>
<accession>A0A8B8J2S9</accession>
<dbReference type="RefSeq" id="XP_026659438.1">
    <property type="nucleotide sequence ID" value="XM_026803637.2"/>
</dbReference>
<evidence type="ECO:0000256" key="1">
    <source>
        <dbReference type="ARBA" id="ARBA00004123"/>
    </source>
</evidence>
<evidence type="ECO:0000313" key="8">
    <source>
        <dbReference type="RefSeq" id="XP_026659433.1"/>
    </source>
</evidence>
<proteinExistence type="predicted"/>
<evidence type="ECO:0000313" key="14">
    <source>
        <dbReference type="RefSeq" id="XP_026659445.1"/>
    </source>
</evidence>
<dbReference type="GeneID" id="103705480"/>
<sequence>MLPGSTQDIKAQMNPALTPRGASPDGSLIGAPSGNHARPNEGGSNLTLKGWPLIKFSSWEGWPVKPVGDVIPNVGSPIQTAFPVLPHADTDMLIKVWLLILRNSSSCFENTGTWFLFSSASCMRKGDITFFGLYDGVPLLLTSELDNLQAFFMSSSLVIYEY</sequence>
<dbReference type="RefSeq" id="XP_026659435.1">
    <property type="nucleotide sequence ID" value="XM_026803634.2"/>
</dbReference>
<dbReference type="OrthoDB" id="47802at2759"/>
<evidence type="ECO:0000256" key="3">
    <source>
        <dbReference type="SAM" id="MobiDB-lite"/>
    </source>
</evidence>
<keyword evidence="2" id="KW-0539">Nucleus</keyword>
<dbReference type="KEGG" id="pda:103705480"/>
<evidence type="ECO:0000313" key="10">
    <source>
        <dbReference type="RefSeq" id="XP_026659438.1"/>
    </source>
</evidence>
<dbReference type="PANTHER" id="PTHR45093">
    <property type="entry name" value="TRANSCRIPTION ACTIVATOR MSS11"/>
    <property type="match status" value="1"/>
</dbReference>